<dbReference type="InterPro" id="IPR007099">
    <property type="entry name" value="RNA-dir_pol_NSvirus"/>
</dbReference>
<evidence type="ECO:0000256" key="7">
    <source>
        <dbReference type="ARBA" id="ARBA00022953"/>
    </source>
</evidence>
<dbReference type="GO" id="GO:0039694">
    <property type="term" value="P:viral RNA genome replication"/>
    <property type="evidence" value="ECO:0007669"/>
    <property type="project" value="InterPro"/>
</dbReference>
<dbReference type="GO" id="GO:0003723">
    <property type="term" value="F:RNA binding"/>
    <property type="evidence" value="ECO:0007669"/>
    <property type="project" value="InterPro"/>
</dbReference>
<name>A0A0B5KK02_9ORTO</name>
<evidence type="ECO:0000313" key="10">
    <source>
        <dbReference type="EMBL" id="AJG39095.1"/>
    </source>
</evidence>
<dbReference type="PROSITE" id="PS50525">
    <property type="entry name" value="RDRP_SSRNA_NEG_SEG"/>
    <property type="match status" value="1"/>
</dbReference>
<evidence type="ECO:0000256" key="1">
    <source>
        <dbReference type="ARBA" id="ARBA00012494"/>
    </source>
</evidence>
<proteinExistence type="predicted"/>
<evidence type="ECO:0000256" key="5">
    <source>
        <dbReference type="ARBA" id="ARBA00022695"/>
    </source>
</evidence>
<reference evidence="10" key="1">
    <citation type="submission" date="2014-09" db="EMBL/GenBank/DDBJ databases">
        <authorList>
            <person name="Li C.-X."/>
            <person name="Shi M."/>
            <person name="Tian J.-H."/>
            <person name="Lin X.-D."/>
            <person name="Kang Y.-J."/>
            <person name="Qin X.-C."/>
            <person name="Chen L.-J."/>
            <person name="Xu J."/>
            <person name="Holmes E.C."/>
        </authorList>
    </citation>
    <scope>NUCLEOTIDE SEQUENCE</scope>
    <source>
        <strain evidence="10">XC1-5</strain>
    </source>
</reference>
<evidence type="ECO:0000256" key="4">
    <source>
        <dbReference type="ARBA" id="ARBA00022679"/>
    </source>
</evidence>
<dbReference type="EC" id="2.7.7.48" evidence="1 8"/>
<keyword evidence="7" id="KW-0693">Viral RNA replication</keyword>
<comment type="catalytic activity">
    <reaction evidence="8">
        <text>RNA(n) + a ribonucleoside 5'-triphosphate = RNA(n+1) + diphosphate</text>
        <dbReference type="Rhea" id="RHEA:21248"/>
        <dbReference type="Rhea" id="RHEA-COMP:14527"/>
        <dbReference type="Rhea" id="RHEA-COMP:17342"/>
        <dbReference type="ChEBI" id="CHEBI:33019"/>
        <dbReference type="ChEBI" id="CHEBI:61557"/>
        <dbReference type="ChEBI" id="CHEBI:140395"/>
        <dbReference type="EC" id="2.7.7.48"/>
    </reaction>
</comment>
<evidence type="ECO:0000256" key="6">
    <source>
        <dbReference type="ARBA" id="ARBA00022741"/>
    </source>
</evidence>
<dbReference type="EMBL" id="KM817626">
    <property type="protein sequence ID" value="AJG39095.1"/>
    <property type="molecule type" value="Viral_cRNA"/>
</dbReference>
<evidence type="ECO:0000259" key="9">
    <source>
        <dbReference type="PROSITE" id="PS50525"/>
    </source>
</evidence>
<feature type="domain" description="RdRp catalytic" evidence="9">
    <location>
        <begin position="300"/>
        <end position="499"/>
    </location>
</feature>
<keyword evidence="4" id="KW-0808">Transferase</keyword>
<protein>
    <recommendedName>
        <fullName evidence="2 8">RNA-directed RNA polymerase catalytic subunit</fullName>
        <ecNumber evidence="1 8">2.7.7.48</ecNumber>
    </recommendedName>
</protein>
<dbReference type="Pfam" id="PF00602">
    <property type="entry name" value="Flu_PB1"/>
    <property type="match status" value="1"/>
</dbReference>
<dbReference type="InterPro" id="IPR001407">
    <property type="entry name" value="RNA_pol_PB1_influenza"/>
</dbReference>
<keyword evidence="3 8" id="KW-0696">RNA-directed RNA polymerase</keyword>
<organism evidence="10">
    <name type="scientific">Wuhan Mosquito Virus 7</name>
    <dbReference type="NCBI Taxonomy" id="1608132"/>
    <lineage>
        <taxon>Viruses</taxon>
        <taxon>Riboviria</taxon>
        <taxon>Orthornavirae</taxon>
        <taxon>Negarnaviricota</taxon>
        <taxon>Polyploviricotina</taxon>
        <taxon>Insthoviricetes</taxon>
        <taxon>Articulavirales</taxon>
        <taxon>Orthomyxoviridae</taxon>
        <taxon>Quaranjavirus</taxon>
    </lineage>
</organism>
<accession>A0A0B5KK02</accession>
<dbReference type="GO" id="GO:0000166">
    <property type="term" value="F:nucleotide binding"/>
    <property type="evidence" value="ECO:0007669"/>
    <property type="project" value="UniProtKB-KW"/>
</dbReference>
<reference evidence="10" key="2">
    <citation type="journal article" date="2015" name="Elife">
        <title>Unprecedented genomic diversity of RNA viruses in arthropods reveals the ancestry of negative-sense RNA viruses.</title>
        <authorList>
            <person name="Li C.X."/>
            <person name="Shi M."/>
            <person name="Tian J.H."/>
            <person name="Lin X.D."/>
            <person name="Kang Y.J."/>
            <person name="Chen L.J."/>
            <person name="Qin X.C."/>
            <person name="Xu J."/>
            <person name="Holmes E.C."/>
            <person name="Zhang Y.Z."/>
        </authorList>
    </citation>
    <scope>NUCLEOTIDE SEQUENCE</scope>
    <source>
        <strain evidence="10">XC1-5</strain>
    </source>
</reference>
<keyword evidence="6" id="KW-0547">Nucleotide-binding</keyword>
<evidence type="ECO:0000256" key="3">
    <source>
        <dbReference type="ARBA" id="ARBA00022484"/>
    </source>
</evidence>
<keyword evidence="5" id="KW-0548">Nucleotidyltransferase</keyword>
<sequence length="766" mass="87519">MVNPAWLKEDVGRGLHMLNATYLYTNPPPYGHGSPGPYVYKTVQRAYDFAVRPDGHIKYQEILGYETVDSAIHEIEDFPKEGTTGLFHPGTVRAYVRSFMSKYGLKIDEAAEETMREVRTSNIDVLSKGRQTWDPFLKRSTTCAKAYNTFIDLIEKNLGKCPVTWLEGLLMWFELYNLERLVYITTKEVVVKRQKYNPKLKRVVTKYITKRRAVWKTATGDNVRRRLDDYARSFCSYIKHAERGKMDRRAIASPSIPLRMLLKIVEEFHLKLGKKIPGSTISIGGEEKKRKIITELASIADDQMVSTTSEVQGTEDAKKWNECLNPKLFYMVHELFFNDKLRGELGLPPANGELRALANLCSITFFYMLIKRIHMGAGPLLVNEDFYTRKQWHQIKLEEMSPYNQEWFRGCMALMDDEDYLKSSPGFLMGMLNAASTTIGLLLPLGYVSNTSWVKCLRSSDDSMTVFSATGPKELGMLIDYIYHCYRLFGINPSKEKNMIFKVGFGEYTSWYHDGNFVSQYGVETSSLKPGGQNPQDDIDSAMALTLTQLRTFLINPFGAIIRIILSAENVRRLWNIRRVDRPNLSAGVQFFADGGDCPWNMELLATHECAIRLSNVKTEEDKRYVAQVMNPNNPFSEEPMESIMYSRDSGKMAITVADTPRNIFNTVRRSNRTARTEQSEDDAAKEKANKEAYEIAMMVNPSFHIKIPSSRSKLSEALSGYLAMEAGNETFTPEEMMELEQAMNRLDGVTEEDNERWEAIEADDD</sequence>
<evidence type="ECO:0000256" key="2">
    <source>
        <dbReference type="ARBA" id="ARBA00020035"/>
    </source>
</evidence>
<dbReference type="GO" id="GO:0003968">
    <property type="term" value="F:RNA-directed RNA polymerase activity"/>
    <property type="evidence" value="ECO:0007669"/>
    <property type="project" value="UniProtKB-KW"/>
</dbReference>
<evidence type="ECO:0000256" key="8">
    <source>
        <dbReference type="RuleBase" id="RU004330"/>
    </source>
</evidence>
<gene>
    <name evidence="10" type="primary">PB1</name>
</gene>